<evidence type="ECO:0000313" key="2">
    <source>
        <dbReference type="EMBL" id="GFH25724.1"/>
    </source>
</evidence>
<organism evidence="2 3">
    <name type="scientific">Haematococcus lacustris</name>
    <name type="common">Green alga</name>
    <name type="synonym">Haematococcus pluvialis</name>
    <dbReference type="NCBI Taxonomy" id="44745"/>
    <lineage>
        <taxon>Eukaryota</taxon>
        <taxon>Viridiplantae</taxon>
        <taxon>Chlorophyta</taxon>
        <taxon>core chlorophytes</taxon>
        <taxon>Chlorophyceae</taxon>
        <taxon>CS clade</taxon>
        <taxon>Chlamydomonadales</taxon>
        <taxon>Haematococcaceae</taxon>
        <taxon>Haematococcus</taxon>
    </lineage>
</organism>
<dbReference type="PROSITE" id="PS00095">
    <property type="entry name" value="C5_MTASE_2"/>
    <property type="match status" value="1"/>
</dbReference>
<accession>A0A6A0A1Z8</accession>
<keyword evidence="3" id="KW-1185">Reference proteome</keyword>
<evidence type="ECO:0000256" key="1">
    <source>
        <dbReference type="ARBA" id="ARBA00022691"/>
    </source>
</evidence>
<keyword evidence="1" id="KW-0949">S-adenosyl-L-methionine</keyword>
<feature type="non-terminal residue" evidence="2">
    <location>
        <position position="1"/>
    </location>
</feature>
<sequence>DEQQEQQEQQELGQLVLGPGRLGPPAVEQQLEALGLVFGQRLLEGQRGQLFRELRTAMRKVTNSTWSMMRQVGNAVSPSLANQLGGCIALAEMEQEEAKQDVVGIVDPAWLA</sequence>
<dbReference type="EMBL" id="BLLF01002900">
    <property type="protein sequence ID" value="GFH25724.1"/>
    <property type="molecule type" value="Genomic_DNA"/>
</dbReference>
<dbReference type="Proteomes" id="UP000485058">
    <property type="component" value="Unassembled WGS sequence"/>
</dbReference>
<evidence type="ECO:0000313" key="3">
    <source>
        <dbReference type="Proteomes" id="UP000485058"/>
    </source>
</evidence>
<dbReference type="AlphaFoldDB" id="A0A6A0A1Z8"/>
<reference evidence="2 3" key="1">
    <citation type="submission" date="2020-02" db="EMBL/GenBank/DDBJ databases">
        <title>Draft genome sequence of Haematococcus lacustris strain NIES-144.</title>
        <authorList>
            <person name="Morimoto D."/>
            <person name="Nakagawa S."/>
            <person name="Yoshida T."/>
            <person name="Sawayama S."/>
        </authorList>
    </citation>
    <scope>NUCLEOTIDE SEQUENCE [LARGE SCALE GENOMIC DNA]</scope>
    <source>
        <strain evidence="2 3">NIES-144</strain>
    </source>
</reference>
<feature type="non-terminal residue" evidence="2">
    <location>
        <position position="112"/>
    </location>
</feature>
<gene>
    <name evidence="2" type="ORF">HaLaN_23733</name>
</gene>
<proteinExistence type="predicted"/>
<protein>
    <submittedName>
        <fullName evidence="2">Uncharacterized protein</fullName>
    </submittedName>
</protein>
<name>A0A6A0A1Z8_HAELA</name>
<comment type="caution">
    <text evidence="2">The sequence shown here is derived from an EMBL/GenBank/DDBJ whole genome shotgun (WGS) entry which is preliminary data.</text>
</comment>
<dbReference type="InterPro" id="IPR031303">
    <property type="entry name" value="C5_meth_CS"/>
</dbReference>